<dbReference type="Pfam" id="PF06812">
    <property type="entry name" value="ImpA_N"/>
    <property type="match status" value="1"/>
</dbReference>
<feature type="region of interest" description="Disordered" evidence="1">
    <location>
        <begin position="192"/>
        <end position="211"/>
    </location>
</feature>
<evidence type="ECO:0000256" key="1">
    <source>
        <dbReference type="SAM" id="MobiDB-lite"/>
    </source>
</evidence>
<dbReference type="Pfam" id="PF16989">
    <property type="entry name" value="T6SS_VasJ"/>
    <property type="match status" value="1"/>
</dbReference>
<dbReference type="EMBL" id="UOFB01000315">
    <property type="protein sequence ID" value="VAW49013.1"/>
    <property type="molecule type" value="Genomic_DNA"/>
</dbReference>
<dbReference type="NCBIfam" id="TIGR03362">
    <property type="entry name" value="VI_chp_7"/>
    <property type="match status" value="1"/>
</dbReference>
<evidence type="ECO:0000259" key="2">
    <source>
        <dbReference type="Pfam" id="PF06812"/>
    </source>
</evidence>
<reference evidence="3" key="1">
    <citation type="submission" date="2018-06" db="EMBL/GenBank/DDBJ databases">
        <authorList>
            <person name="Zhirakovskaya E."/>
        </authorList>
    </citation>
    <scope>NUCLEOTIDE SEQUENCE</scope>
</reference>
<dbReference type="InterPro" id="IPR010657">
    <property type="entry name" value="ImpA_N"/>
</dbReference>
<sequence>MNHAYLDAIASPISPDVADCSEDNELYAFLDDEMVKFGTLREQDLNWQGAEEAAITLLKNHCKNMRVLAHLTVCLQQSRDGERYVLSIKLINVFLKKHWETSQPLMNSPERSLMFKHKILNQILQRTIQFASKLDLTEGDQALVSELASDVKELEENSSSIGFKSENFWRISNDFKKELPEERVIPVAEKPKSVQYKTEQGSDQKKKNSALTMQKSTPQVVIPELHFDAANEREVKQTLFKVATLLNSTAVSEPLGYRIRRYALWFNITSLPAEKKNGTTEMMSVSNDRVIEYKEALKNNPSEELLHSIEHSIAASPFWLSGSYLSSCVAKALGHEDISDAIWNETLRFTKRLPGLLQSKFSDGTKFADEATSQWLRTGGDNATLAHGTAGAWGEKLQSALKIAQDGQYKDAMMLLEKGASNAEQPRDQFYWHLATADFMESTGMKSIAKEEYRSLLAKTEALTVHAWEPTLLELLRQKSEISDIGSDELPVETQKDS</sequence>
<name>A0A3B0W9K6_9ZZZZ</name>
<accession>A0A3B0W9K6</accession>
<dbReference type="AlphaFoldDB" id="A0A3B0W9K6"/>
<dbReference type="InterPro" id="IPR017739">
    <property type="entry name" value="T6SS-assoc_VCA0119"/>
</dbReference>
<organism evidence="3">
    <name type="scientific">hydrothermal vent metagenome</name>
    <dbReference type="NCBI Taxonomy" id="652676"/>
    <lineage>
        <taxon>unclassified sequences</taxon>
        <taxon>metagenomes</taxon>
        <taxon>ecological metagenomes</taxon>
    </lineage>
</organism>
<evidence type="ECO:0000313" key="3">
    <source>
        <dbReference type="EMBL" id="VAW49013.1"/>
    </source>
</evidence>
<dbReference type="PANTHER" id="PTHR37024">
    <property type="entry name" value="TYPE VI SECRETION SYSTEM DUF2094 AND IMPA-RELATED DOMAIN PROTEIN"/>
    <property type="match status" value="1"/>
</dbReference>
<protein>
    <recommendedName>
        <fullName evidence="2">ImpA N-terminal domain-containing protein</fullName>
    </recommendedName>
</protein>
<proteinExistence type="predicted"/>
<dbReference type="PANTHER" id="PTHR37024:SF3">
    <property type="entry name" value="TYPE VI SECRETION SYSTEM PROTEIN TSSA"/>
    <property type="match status" value="1"/>
</dbReference>
<feature type="domain" description="ImpA N-terminal" evidence="2">
    <location>
        <begin position="18"/>
        <end position="109"/>
    </location>
</feature>
<gene>
    <name evidence="3" type="ORF">MNBD_GAMMA04-1060</name>
</gene>